<dbReference type="InterPro" id="IPR000719">
    <property type="entry name" value="Prot_kinase_dom"/>
</dbReference>
<evidence type="ECO:0000259" key="12">
    <source>
        <dbReference type="PROSITE" id="PS50011"/>
    </source>
</evidence>
<keyword evidence="14" id="KW-1185">Reference proteome</keyword>
<keyword evidence="5" id="KW-0418">Kinase</keyword>
<dbReference type="Gene3D" id="1.10.510.10">
    <property type="entry name" value="Transferase(Phosphotransferase) domain 1"/>
    <property type="match status" value="1"/>
</dbReference>
<evidence type="ECO:0000256" key="10">
    <source>
        <dbReference type="SAM" id="Coils"/>
    </source>
</evidence>
<feature type="compositionally biased region" description="Polar residues" evidence="11">
    <location>
        <begin position="599"/>
        <end position="608"/>
    </location>
</feature>
<dbReference type="AlphaFoldDB" id="F4PHC2"/>
<dbReference type="PROSITE" id="PS00107">
    <property type="entry name" value="PROTEIN_KINASE_ATP"/>
    <property type="match status" value="1"/>
</dbReference>
<evidence type="ECO:0000313" key="13">
    <source>
        <dbReference type="EMBL" id="EGG25106.1"/>
    </source>
</evidence>
<evidence type="ECO:0000256" key="9">
    <source>
        <dbReference type="PROSITE-ProRule" id="PRU10141"/>
    </source>
</evidence>
<dbReference type="PANTHER" id="PTHR48016:SF4">
    <property type="entry name" value="PROTEIN KINASE DOMAIN-CONTAINING PROTEIN"/>
    <property type="match status" value="1"/>
</dbReference>
<evidence type="ECO:0000256" key="11">
    <source>
        <dbReference type="SAM" id="MobiDB-lite"/>
    </source>
</evidence>
<dbReference type="FunFam" id="3.30.200.20:FF:000042">
    <property type="entry name" value="Aurora kinase A"/>
    <property type="match status" value="1"/>
</dbReference>
<dbReference type="EMBL" id="GL883006">
    <property type="protein sequence ID" value="EGG25106.1"/>
    <property type="molecule type" value="Genomic_DNA"/>
</dbReference>
<dbReference type="InterPro" id="IPR008271">
    <property type="entry name" value="Ser/Thr_kinase_AS"/>
</dbReference>
<dbReference type="Proteomes" id="UP000007797">
    <property type="component" value="Unassembled WGS sequence"/>
</dbReference>
<evidence type="ECO:0000313" key="14">
    <source>
        <dbReference type="Proteomes" id="UP000007797"/>
    </source>
</evidence>
<accession>F4PHC2</accession>
<comment type="similarity">
    <text evidence="8">Belongs to the protein kinase superfamily. STE Ser/Thr protein kinase family.</text>
</comment>
<feature type="compositionally biased region" description="Low complexity" evidence="11">
    <location>
        <begin position="559"/>
        <end position="568"/>
    </location>
</feature>
<keyword evidence="6 9" id="KW-0067">ATP-binding</keyword>
<feature type="region of interest" description="Disordered" evidence="11">
    <location>
        <begin position="265"/>
        <end position="286"/>
    </location>
</feature>
<proteinExistence type="inferred from homology"/>
<feature type="compositionally biased region" description="Low complexity" evidence="11">
    <location>
        <begin position="407"/>
        <end position="419"/>
    </location>
</feature>
<dbReference type="GeneID" id="14877438"/>
<organism evidence="13 14">
    <name type="scientific">Cavenderia fasciculata</name>
    <name type="common">Slime mold</name>
    <name type="synonym">Dictyostelium fasciculatum</name>
    <dbReference type="NCBI Taxonomy" id="261658"/>
    <lineage>
        <taxon>Eukaryota</taxon>
        <taxon>Amoebozoa</taxon>
        <taxon>Evosea</taxon>
        <taxon>Eumycetozoa</taxon>
        <taxon>Dictyostelia</taxon>
        <taxon>Acytosteliales</taxon>
        <taxon>Cavenderiaceae</taxon>
        <taxon>Cavenderia</taxon>
    </lineage>
</organism>
<dbReference type="PROSITE" id="PS00108">
    <property type="entry name" value="PROTEIN_KINASE_ST"/>
    <property type="match status" value="1"/>
</dbReference>
<dbReference type="RefSeq" id="XP_004362957.1">
    <property type="nucleotide sequence ID" value="XM_004362900.1"/>
</dbReference>
<evidence type="ECO:0000256" key="6">
    <source>
        <dbReference type="ARBA" id="ARBA00022840"/>
    </source>
</evidence>
<dbReference type="InterPro" id="IPR050538">
    <property type="entry name" value="MAP_kinase_kinase_kinase"/>
</dbReference>
<keyword evidence="7" id="KW-0460">Magnesium</keyword>
<dbReference type="Pfam" id="PF00069">
    <property type="entry name" value="Pkinase"/>
    <property type="match status" value="1"/>
</dbReference>
<gene>
    <name evidence="13" type="ORF">DFA_03352</name>
</gene>
<feature type="compositionally biased region" description="Polar residues" evidence="11">
    <location>
        <begin position="451"/>
        <end position="462"/>
    </location>
</feature>
<dbReference type="GO" id="GO:0005524">
    <property type="term" value="F:ATP binding"/>
    <property type="evidence" value="ECO:0007669"/>
    <property type="project" value="UniProtKB-UniRule"/>
</dbReference>
<feature type="binding site" evidence="9">
    <location>
        <position position="39"/>
    </location>
    <ligand>
        <name>ATP</name>
        <dbReference type="ChEBI" id="CHEBI:30616"/>
    </ligand>
</feature>
<dbReference type="OMA" id="GCFQEPL"/>
<evidence type="ECO:0000256" key="7">
    <source>
        <dbReference type="ARBA" id="ARBA00022842"/>
    </source>
</evidence>
<keyword evidence="2" id="KW-0808">Transferase</keyword>
<dbReference type="KEGG" id="dfa:DFA_03352"/>
<dbReference type="PROSITE" id="PS50011">
    <property type="entry name" value="PROTEIN_KINASE_DOM"/>
    <property type="match status" value="1"/>
</dbReference>
<feature type="region of interest" description="Disordered" evidence="11">
    <location>
        <begin position="395"/>
        <end position="518"/>
    </location>
</feature>
<keyword evidence="4 9" id="KW-0547">Nucleotide-binding</keyword>
<dbReference type="OrthoDB" id="266718at2759"/>
<dbReference type="GO" id="GO:0005737">
    <property type="term" value="C:cytoplasm"/>
    <property type="evidence" value="ECO:0007669"/>
    <property type="project" value="TreeGrafter"/>
</dbReference>
<dbReference type="SUPFAM" id="SSF56112">
    <property type="entry name" value="Protein kinase-like (PK-like)"/>
    <property type="match status" value="1"/>
</dbReference>
<dbReference type="STRING" id="1054147.F4PHC2"/>
<dbReference type="GO" id="GO:0046872">
    <property type="term" value="F:metal ion binding"/>
    <property type="evidence" value="ECO:0007669"/>
    <property type="project" value="UniProtKB-KW"/>
</dbReference>
<sequence length="753" mass="82403">MDTNDPFSKYQIGEVVGKGAFGKVYKALNIETGDFCAIKQIEKSIISEKQLPSILQEIKLLQTLRHNNIVRFIESHETSKYLFFALEFVEGGTLGKMVKRYGNFQEPLLCRYVCQVLGGLAYLHEKGVIHRDIKSDNILITKDGVIKLADFGSCTYSALDRKLTVVGTPFWMAPEVIQMDMNARSTACDIWSLGCTILELLTGNPPYWDLGTMPAMFAMVNNPHPPIPANISAELKSFLLACFMRDINKRPTANQLLEHPWIKNQQAQDQDHPIKHQRGGSKLSVSTHAEGYQDEAVEEDENDLKERIAILELQKKEQAQTIQKLKYHFVKALKEKKAMKEMIAQLVQERDGYMIKLGLNPPPPPPILLQTQLTPGSTPTRAALENANEVINATGGSQHKTHHLRTGSQSSPLLKSSGSFRAGNSSGSHSAGDSLNNGGGHGSSSSSSSSRASMANILNNEFFQPPDSYSDEEDTPSSPMGSHEYLMNAPTLSDLHIMGPPKVTKRPDQQMGGYLSSGSNLQVYSKESTVADVYSKSPHQYSVGGGLTVNASNQNLEQQQQVNNSNSNRKPPMLQKESSQKGLLNQYISSPSRERRDSIGSSGKTTLDGSGMLISGGSSGGSSIGSSNLLSTSHGSIGSTGYSAMSSKKSNTVLPTISINHQQELEKEEQHVPPVEQVVVNVQPPRVGDTCKVKCGELGWYDAIVELVSGTTFVVTIKPFNIKQEVSHSDVTLAPLQLPDNTKKKGKFNLFKK</sequence>
<feature type="domain" description="Protein kinase" evidence="12">
    <location>
        <begin position="10"/>
        <end position="262"/>
    </location>
</feature>
<evidence type="ECO:0000256" key="4">
    <source>
        <dbReference type="ARBA" id="ARBA00022741"/>
    </source>
</evidence>
<dbReference type="InterPro" id="IPR017441">
    <property type="entry name" value="Protein_kinase_ATP_BS"/>
</dbReference>
<feature type="compositionally biased region" description="Polar residues" evidence="11">
    <location>
        <begin position="422"/>
        <end position="436"/>
    </location>
</feature>
<dbReference type="SMART" id="SM00220">
    <property type="entry name" value="S_TKc"/>
    <property type="match status" value="1"/>
</dbReference>
<evidence type="ECO:0000256" key="3">
    <source>
        <dbReference type="ARBA" id="ARBA00022723"/>
    </source>
</evidence>
<feature type="coiled-coil region" evidence="10">
    <location>
        <begin position="294"/>
        <end position="349"/>
    </location>
</feature>
<comment type="cofactor">
    <cofactor evidence="1">
        <name>Mg(2+)</name>
        <dbReference type="ChEBI" id="CHEBI:18420"/>
    </cofactor>
</comment>
<keyword evidence="3" id="KW-0479">Metal-binding</keyword>
<evidence type="ECO:0000256" key="1">
    <source>
        <dbReference type="ARBA" id="ARBA00001946"/>
    </source>
</evidence>
<dbReference type="CDD" id="cd06627">
    <property type="entry name" value="STKc_Cdc7_like"/>
    <property type="match status" value="1"/>
</dbReference>
<dbReference type="GO" id="GO:0004709">
    <property type="term" value="F:MAP kinase kinase kinase activity"/>
    <property type="evidence" value="ECO:0007669"/>
    <property type="project" value="TreeGrafter"/>
</dbReference>
<evidence type="ECO:0000256" key="2">
    <source>
        <dbReference type="ARBA" id="ARBA00022679"/>
    </source>
</evidence>
<dbReference type="PANTHER" id="PTHR48016">
    <property type="entry name" value="MAP KINASE KINASE KINASE SSK2-RELATED-RELATED"/>
    <property type="match status" value="1"/>
</dbReference>
<feature type="compositionally biased region" description="Polar residues" evidence="11">
    <location>
        <begin position="576"/>
        <end position="591"/>
    </location>
</feature>
<feature type="region of interest" description="Disordered" evidence="11">
    <location>
        <begin position="559"/>
        <end position="627"/>
    </location>
</feature>
<dbReference type="FunFam" id="1.10.510.10:FF:000946">
    <property type="entry name" value="Probable serine/threonine-protein kinase DDB_G0284251"/>
    <property type="match status" value="1"/>
</dbReference>
<evidence type="ECO:0000256" key="5">
    <source>
        <dbReference type="ARBA" id="ARBA00022777"/>
    </source>
</evidence>
<dbReference type="InterPro" id="IPR011009">
    <property type="entry name" value="Kinase-like_dom_sf"/>
</dbReference>
<keyword evidence="10" id="KW-0175">Coiled coil</keyword>
<name>F4PHC2_CACFS</name>
<protein>
    <recommendedName>
        <fullName evidence="12">Protein kinase domain-containing protein</fullName>
    </recommendedName>
</protein>
<reference evidence="14" key="1">
    <citation type="journal article" date="2011" name="Genome Res.">
        <title>Phylogeny-wide analysis of social amoeba genomes highlights ancient origins for complex intercellular communication.</title>
        <authorList>
            <person name="Heidel A.J."/>
            <person name="Lawal H.M."/>
            <person name="Felder M."/>
            <person name="Schilde C."/>
            <person name="Helps N.R."/>
            <person name="Tunggal B."/>
            <person name="Rivero F."/>
            <person name="John U."/>
            <person name="Schleicher M."/>
            <person name="Eichinger L."/>
            <person name="Platzer M."/>
            <person name="Noegel A.A."/>
            <person name="Schaap P."/>
            <person name="Gloeckner G."/>
        </authorList>
    </citation>
    <scope>NUCLEOTIDE SEQUENCE [LARGE SCALE GENOMIC DNA]</scope>
    <source>
        <strain evidence="14">SH3</strain>
    </source>
</reference>
<evidence type="ECO:0000256" key="8">
    <source>
        <dbReference type="ARBA" id="ARBA00025754"/>
    </source>
</evidence>